<organism evidence="2">
    <name type="scientific">Methylobacterium bullatum</name>
    <dbReference type="NCBI Taxonomy" id="570505"/>
    <lineage>
        <taxon>Bacteria</taxon>
        <taxon>Pseudomonadati</taxon>
        <taxon>Pseudomonadota</taxon>
        <taxon>Alphaproteobacteria</taxon>
        <taxon>Hyphomicrobiales</taxon>
        <taxon>Methylobacteriaceae</taxon>
        <taxon>Methylobacterium</taxon>
    </lineage>
</organism>
<reference evidence="2" key="1">
    <citation type="submission" date="2019-12" db="EMBL/GenBank/DDBJ databases">
        <authorList>
            <person name="Cremers G."/>
        </authorList>
    </citation>
    <scope>NUCLEOTIDE SEQUENCE</scope>
    <source>
        <strain evidence="2">Mbul1</strain>
    </source>
</reference>
<dbReference type="SUPFAM" id="SSF69047">
    <property type="entry name" value="Hypothetical protein YjbJ"/>
    <property type="match status" value="1"/>
</dbReference>
<evidence type="ECO:0000313" key="2">
    <source>
        <dbReference type="EMBL" id="CAA2099574.1"/>
    </source>
</evidence>
<evidence type="ECO:0008006" key="3">
    <source>
        <dbReference type="Google" id="ProtNLM"/>
    </source>
</evidence>
<sequence>MSHSSIPGEPKSSLPDDIALAAGLPHGAASVPHGDETSRSLHDISDRARTETRATAGSIRDQAGDLADDAQAKAEGYADRAKAAALEARDTVKDKAEALIDRASETYDDARDWATDTHRSTRRSIGEFAERGSQRLDRGKTNVEQFVTENPLLVGVVGLAAGLLLGALLPRTRREDETVGPWADEVKDQGIRYARDFADRGREFVESALDPENLNAATQGGSEPFRKPDVQPVRQH</sequence>
<proteinExistence type="predicted"/>
<dbReference type="InterPro" id="IPR036629">
    <property type="entry name" value="YjbJ_sf"/>
</dbReference>
<evidence type="ECO:0000256" key="1">
    <source>
        <dbReference type="SAM" id="MobiDB-lite"/>
    </source>
</evidence>
<protein>
    <recommendedName>
        <fullName evidence="3">DUF883 domain-containing protein</fullName>
    </recommendedName>
</protein>
<accession>A0A679ILR0</accession>
<dbReference type="EMBL" id="LR743504">
    <property type="protein sequence ID" value="CAA2099574.1"/>
    <property type="molecule type" value="Genomic_DNA"/>
</dbReference>
<feature type="region of interest" description="Disordered" evidence="1">
    <location>
        <begin position="1"/>
        <end position="67"/>
    </location>
</feature>
<name>A0A679ILR0_9HYPH</name>
<dbReference type="AlphaFoldDB" id="A0A679ILR0"/>
<gene>
    <name evidence="2" type="ORF">MBUL_00221</name>
</gene>
<feature type="region of interest" description="Disordered" evidence="1">
    <location>
        <begin position="206"/>
        <end position="236"/>
    </location>
</feature>
<feature type="compositionally biased region" description="Basic and acidic residues" evidence="1">
    <location>
        <begin position="33"/>
        <end position="52"/>
    </location>
</feature>
<dbReference type="Gene3D" id="1.20.120.20">
    <property type="entry name" value="Apolipoprotein"/>
    <property type="match status" value="1"/>
</dbReference>